<evidence type="ECO:0000256" key="1">
    <source>
        <dbReference type="SAM" id="MobiDB-lite"/>
    </source>
</evidence>
<proteinExistence type="predicted"/>
<accession>A0ABQ9ZUF8</accession>
<protein>
    <submittedName>
        <fullName evidence="3">Uncharacterized protein</fullName>
    </submittedName>
</protein>
<gene>
    <name evidence="3" type="ORF">OUZ56_031470</name>
</gene>
<comment type="caution">
    <text evidence="3">The sequence shown here is derived from an EMBL/GenBank/DDBJ whole genome shotgun (WGS) entry which is preliminary data.</text>
</comment>
<organism evidence="3 4">
    <name type="scientific">Daphnia magna</name>
    <dbReference type="NCBI Taxonomy" id="35525"/>
    <lineage>
        <taxon>Eukaryota</taxon>
        <taxon>Metazoa</taxon>
        <taxon>Ecdysozoa</taxon>
        <taxon>Arthropoda</taxon>
        <taxon>Crustacea</taxon>
        <taxon>Branchiopoda</taxon>
        <taxon>Diplostraca</taxon>
        <taxon>Cladocera</taxon>
        <taxon>Anomopoda</taxon>
        <taxon>Daphniidae</taxon>
        <taxon>Daphnia</taxon>
    </lineage>
</organism>
<name>A0ABQ9ZUF8_9CRUS</name>
<evidence type="ECO:0000256" key="2">
    <source>
        <dbReference type="SAM" id="SignalP"/>
    </source>
</evidence>
<evidence type="ECO:0000313" key="3">
    <source>
        <dbReference type="EMBL" id="KAK4016514.1"/>
    </source>
</evidence>
<feature type="signal peptide" evidence="2">
    <location>
        <begin position="1"/>
        <end position="18"/>
    </location>
</feature>
<keyword evidence="4" id="KW-1185">Reference proteome</keyword>
<reference evidence="3 4" key="1">
    <citation type="journal article" date="2023" name="Nucleic Acids Res.">
        <title>The hologenome of Daphnia magna reveals possible DNA methylation and microbiome-mediated evolution of the host genome.</title>
        <authorList>
            <person name="Chaturvedi A."/>
            <person name="Li X."/>
            <person name="Dhandapani V."/>
            <person name="Marshall H."/>
            <person name="Kissane S."/>
            <person name="Cuenca-Cambronero M."/>
            <person name="Asole G."/>
            <person name="Calvet F."/>
            <person name="Ruiz-Romero M."/>
            <person name="Marangio P."/>
            <person name="Guigo R."/>
            <person name="Rago D."/>
            <person name="Mirbahai L."/>
            <person name="Eastwood N."/>
            <person name="Colbourne J.K."/>
            <person name="Zhou J."/>
            <person name="Mallon E."/>
            <person name="Orsini L."/>
        </authorList>
    </citation>
    <scope>NUCLEOTIDE SEQUENCE [LARGE SCALE GENOMIC DNA]</scope>
    <source>
        <strain evidence="3">LRV0_1</strain>
    </source>
</reference>
<feature type="region of interest" description="Disordered" evidence="1">
    <location>
        <begin position="161"/>
        <end position="192"/>
    </location>
</feature>
<keyword evidence="2" id="KW-0732">Signal</keyword>
<dbReference type="Proteomes" id="UP001234178">
    <property type="component" value="Unassembled WGS sequence"/>
</dbReference>
<feature type="chain" id="PRO_5046732744" evidence="2">
    <location>
        <begin position="19"/>
        <end position="214"/>
    </location>
</feature>
<sequence length="214" mass="23726">MQFKSLALLIFAAGSVMGQLGISQLDHQHLFDASPPSSMAKYAHQLVRLNFPKQLGIELPSIELDLVKLARSQSTKKTVAAKVLGHFKGKHDFNDPNRMAKVLENETDKTGKDKTLGFQTPAGLNPFRIREHSPAQKKIKFREYSSVDENEEAVPVMMEKNERGPQPQFLDESQQQQARAAVPATAGAEGDPSRSANYPIFYLVAASFCFFFSG</sequence>
<evidence type="ECO:0000313" key="4">
    <source>
        <dbReference type="Proteomes" id="UP001234178"/>
    </source>
</evidence>
<dbReference type="EMBL" id="JAOYFB010000005">
    <property type="protein sequence ID" value="KAK4016514.1"/>
    <property type="molecule type" value="Genomic_DNA"/>
</dbReference>